<evidence type="ECO:0000256" key="3">
    <source>
        <dbReference type="ARBA" id="ARBA00023237"/>
    </source>
</evidence>
<feature type="domain" description="OmpA-like" evidence="6">
    <location>
        <begin position="161"/>
        <end position="275"/>
    </location>
</feature>
<keyword evidence="3" id="KW-0998">Cell outer membrane</keyword>
<organism evidence="7">
    <name type="scientific">Desulfobacca acetoxidans</name>
    <dbReference type="NCBI Taxonomy" id="60893"/>
    <lineage>
        <taxon>Bacteria</taxon>
        <taxon>Pseudomonadati</taxon>
        <taxon>Thermodesulfobacteriota</taxon>
        <taxon>Desulfobaccia</taxon>
        <taxon>Desulfobaccales</taxon>
        <taxon>Desulfobaccaceae</taxon>
        <taxon>Desulfobacca</taxon>
    </lineage>
</organism>
<feature type="signal peptide" evidence="5">
    <location>
        <begin position="1"/>
        <end position="25"/>
    </location>
</feature>
<proteinExistence type="predicted"/>
<dbReference type="AlphaFoldDB" id="A0A7V4G733"/>
<comment type="caution">
    <text evidence="7">The sequence shown here is derived from an EMBL/GenBank/DDBJ whole genome shotgun (WGS) entry which is preliminary data.</text>
</comment>
<evidence type="ECO:0000256" key="5">
    <source>
        <dbReference type="SAM" id="SignalP"/>
    </source>
</evidence>
<feature type="chain" id="PRO_5031226240" evidence="5">
    <location>
        <begin position="26"/>
        <end position="275"/>
    </location>
</feature>
<dbReference type="PROSITE" id="PS51123">
    <property type="entry name" value="OMPA_2"/>
    <property type="match status" value="1"/>
</dbReference>
<dbReference type="GO" id="GO:0009279">
    <property type="term" value="C:cell outer membrane"/>
    <property type="evidence" value="ECO:0007669"/>
    <property type="project" value="UniProtKB-SubCell"/>
</dbReference>
<dbReference type="PRINTS" id="PR01023">
    <property type="entry name" value="NAFLGMOTY"/>
</dbReference>
<evidence type="ECO:0000313" key="7">
    <source>
        <dbReference type="EMBL" id="HGS04655.1"/>
    </source>
</evidence>
<dbReference type="InterPro" id="IPR036737">
    <property type="entry name" value="OmpA-like_sf"/>
</dbReference>
<evidence type="ECO:0000256" key="1">
    <source>
        <dbReference type="ARBA" id="ARBA00004442"/>
    </source>
</evidence>
<keyword evidence="5" id="KW-0732">Signal</keyword>
<dbReference type="EMBL" id="DSXI01000158">
    <property type="protein sequence ID" value="HGS04655.1"/>
    <property type="molecule type" value="Genomic_DNA"/>
</dbReference>
<dbReference type="PANTHER" id="PTHR30329">
    <property type="entry name" value="STATOR ELEMENT OF FLAGELLAR MOTOR COMPLEX"/>
    <property type="match status" value="1"/>
</dbReference>
<dbReference type="InterPro" id="IPR050330">
    <property type="entry name" value="Bact_OuterMem_StrucFunc"/>
</dbReference>
<dbReference type="PANTHER" id="PTHR30329:SF21">
    <property type="entry name" value="LIPOPROTEIN YIAD-RELATED"/>
    <property type="match status" value="1"/>
</dbReference>
<dbReference type="SUPFAM" id="SSF103088">
    <property type="entry name" value="OmpA-like"/>
    <property type="match status" value="1"/>
</dbReference>
<evidence type="ECO:0000256" key="4">
    <source>
        <dbReference type="PROSITE-ProRule" id="PRU00473"/>
    </source>
</evidence>
<evidence type="ECO:0000259" key="6">
    <source>
        <dbReference type="PROSITE" id="PS51123"/>
    </source>
</evidence>
<dbReference type="InterPro" id="IPR006664">
    <property type="entry name" value="OMP_bac"/>
</dbReference>
<accession>A0A7V4G733</accession>
<dbReference type="Pfam" id="PF00691">
    <property type="entry name" value="OmpA"/>
    <property type="match status" value="1"/>
</dbReference>
<keyword evidence="2 4" id="KW-0472">Membrane</keyword>
<gene>
    <name evidence="7" type="ORF">ENT08_02780</name>
</gene>
<evidence type="ECO:0000256" key="2">
    <source>
        <dbReference type="ARBA" id="ARBA00023136"/>
    </source>
</evidence>
<dbReference type="InterPro" id="IPR006665">
    <property type="entry name" value="OmpA-like"/>
</dbReference>
<comment type="subcellular location">
    <subcellularLocation>
        <location evidence="1">Cell outer membrane</location>
    </subcellularLocation>
</comment>
<reference evidence="7" key="1">
    <citation type="journal article" date="2020" name="mSystems">
        <title>Genome- and Community-Level Interaction Insights into Carbon Utilization and Element Cycling Functions of Hydrothermarchaeota in Hydrothermal Sediment.</title>
        <authorList>
            <person name="Zhou Z."/>
            <person name="Liu Y."/>
            <person name="Xu W."/>
            <person name="Pan J."/>
            <person name="Luo Z.H."/>
            <person name="Li M."/>
        </authorList>
    </citation>
    <scope>NUCLEOTIDE SEQUENCE [LARGE SCALE GENOMIC DNA]</scope>
    <source>
        <strain evidence="7">SpSt-548</strain>
    </source>
</reference>
<dbReference type="Gene3D" id="3.30.1330.60">
    <property type="entry name" value="OmpA-like domain"/>
    <property type="match status" value="1"/>
</dbReference>
<sequence length="275" mass="30914">MTRQLLAITLSVLLAALLAPVPLPATDKITDHPIIKALPEVTNKSGTYYKFNAHKFRIKTEEGKQEKEIRGKYWEFTYNTTKDVSRLYILENYKAAALEKGGTILFEDDRYVIFTLPTPEGGTLWVDVYAGWNDKYILTIVEEKPFKKALVFGAAEIKHELETKGEVTLHGITFDFNKATLRPGSEKVLLEAVKVLQSLPEIKVEIQGHTCDIGGKGYNLKLSQDRAETVKNFLVQQGIEESRLSPKGYGMDQPVASNATEDGRAQNRRVVLKKI</sequence>
<dbReference type="CDD" id="cd07185">
    <property type="entry name" value="OmpA_C-like"/>
    <property type="match status" value="1"/>
</dbReference>
<protein>
    <submittedName>
        <fullName evidence="7">OmpA family protein</fullName>
    </submittedName>
</protein>
<name>A0A7V4G733_9BACT</name>
<dbReference type="PRINTS" id="PR01021">
    <property type="entry name" value="OMPADOMAIN"/>
</dbReference>